<evidence type="ECO:0000313" key="5">
    <source>
        <dbReference type="Proteomes" id="UP000182783"/>
    </source>
</evidence>
<feature type="compositionally biased region" description="Acidic residues" evidence="1">
    <location>
        <begin position="65"/>
        <end position="74"/>
    </location>
</feature>
<dbReference type="Proteomes" id="UP000070252">
    <property type="component" value="Unassembled WGS sequence"/>
</dbReference>
<name>A0A1G9ZZQ1_9BACL</name>
<accession>A0A1G9ZZQ1</accession>
<reference evidence="2 4" key="1">
    <citation type="submission" date="2015-08" db="EMBL/GenBank/DDBJ databases">
        <title>Genome of Paenibacillus jilunlii.</title>
        <authorList>
            <person name="Sant'Anna F.H."/>
            <person name="Ambrosini A."/>
            <person name="Souza R."/>
            <person name="Bach E."/>
            <person name="Fernandes G."/>
            <person name="Balsanelli E."/>
            <person name="Baura V.A."/>
            <person name="Pedrosa F.O."/>
            <person name="Souza E.M."/>
            <person name="Passaglia L."/>
        </authorList>
    </citation>
    <scope>NUCLEOTIDE SEQUENCE [LARGE SCALE GENOMIC DNA]</scope>
    <source>
        <strain evidence="2 4">DSM 23019</strain>
    </source>
</reference>
<gene>
    <name evidence="2" type="ORF">AML91_01790</name>
    <name evidence="3" type="ORF">SAMN05216191_13412</name>
</gene>
<proteinExistence type="predicted"/>
<dbReference type="Proteomes" id="UP000182783">
    <property type="component" value="Unassembled WGS sequence"/>
</dbReference>
<evidence type="ECO:0000313" key="4">
    <source>
        <dbReference type="Proteomes" id="UP000070252"/>
    </source>
</evidence>
<evidence type="ECO:0000313" key="2">
    <source>
        <dbReference type="EMBL" id="KWX79926.1"/>
    </source>
</evidence>
<dbReference type="EMBL" id="LIPY01000082">
    <property type="protein sequence ID" value="KWX79926.1"/>
    <property type="molecule type" value="Genomic_DNA"/>
</dbReference>
<feature type="compositionally biased region" description="Basic and acidic residues" evidence="1">
    <location>
        <begin position="42"/>
        <end position="54"/>
    </location>
</feature>
<protein>
    <submittedName>
        <fullName evidence="3">Uncharacterized protein</fullName>
    </submittedName>
</protein>
<keyword evidence="4" id="KW-1185">Reference proteome</keyword>
<organism evidence="3 5">
    <name type="scientific">Paenibacillus jilunlii</name>
    <dbReference type="NCBI Taxonomy" id="682956"/>
    <lineage>
        <taxon>Bacteria</taxon>
        <taxon>Bacillati</taxon>
        <taxon>Bacillota</taxon>
        <taxon>Bacilli</taxon>
        <taxon>Bacillales</taxon>
        <taxon>Paenibacillaceae</taxon>
        <taxon>Paenibacillus</taxon>
    </lineage>
</organism>
<sequence length="74" mass="8811">MVTVSLLVVIGMLLSFAWYQMRVIDRLTNKLMAKDYREYKQLDKPVREEPEGPKHKPKSWADDVQYNEEPDELQ</sequence>
<feature type="region of interest" description="Disordered" evidence="1">
    <location>
        <begin position="42"/>
        <end position="74"/>
    </location>
</feature>
<dbReference type="RefSeq" id="WP_062519420.1">
    <property type="nucleotide sequence ID" value="NZ_CP048429.1"/>
</dbReference>
<evidence type="ECO:0000256" key="1">
    <source>
        <dbReference type="SAM" id="MobiDB-lite"/>
    </source>
</evidence>
<dbReference type="OrthoDB" id="2667175at2"/>
<dbReference type="AlphaFoldDB" id="A0A1G9ZZQ1"/>
<dbReference type="EMBL" id="FNGM01000034">
    <property type="protein sequence ID" value="SDN26645.1"/>
    <property type="molecule type" value="Genomic_DNA"/>
</dbReference>
<reference evidence="3 5" key="2">
    <citation type="submission" date="2016-10" db="EMBL/GenBank/DDBJ databases">
        <authorList>
            <person name="de Groot N.N."/>
        </authorList>
    </citation>
    <scope>NUCLEOTIDE SEQUENCE [LARGE SCALE GENOMIC DNA]</scope>
    <source>
        <strain evidence="3 5">CGMCC 1.10239</strain>
    </source>
</reference>
<evidence type="ECO:0000313" key="3">
    <source>
        <dbReference type="EMBL" id="SDN26645.1"/>
    </source>
</evidence>